<dbReference type="NCBIfam" id="TIGR02532">
    <property type="entry name" value="IV_pilin_GFxxxE"/>
    <property type="match status" value="1"/>
</dbReference>
<protein>
    <submittedName>
        <fullName evidence="2">Uncharacterized protein</fullName>
    </submittedName>
</protein>
<dbReference type="Pfam" id="PF07963">
    <property type="entry name" value="N_methyl"/>
    <property type="match status" value="1"/>
</dbReference>
<dbReference type="EMBL" id="LCLS01000013">
    <property type="protein sequence ID" value="KKU21745.1"/>
    <property type="molecule type" value="Genomic_DNA"/>
</dbReference>
<name>A0A0G1RLD8_9BACT</name>
<organism evidence="2 3">
    <name type="scientific">Candidatus Nomurabacteria bacterium GW2011_GWA1_46_11</name>
    <dbReference type="NCBI Taxonomy" id="1618732"/>
    <lineage>
        <taxon>Bacteria</taxon>
        <taxon>Candidatus Nomuraibacteriota</taxon>
    </lineage>
</organism>
<keyword evidence="1" id="KW-1133">Transmembrane helix</keyword>
<evidence type="ECO:0000313" key="2">
    <source>
        <dbReference type="EMBL" id="KKU21745.1"/>
    </source>
</evidence>
<feature type="transmembrane region" description="Helical" evidence="1">
    <location>
        <begin position="12"/>
        <end position="33"/>
    </location>
</feature>
<comment type="caution">
    <text evidence="2">The sequence shown here is derived from an EMBL/GenBank/DDBJ whole genome shotgun (WGS) entry which is preliminary data.</text>
</comment>
<keyword evidence="1" id="KW-0812">Transmembrane</keyword>
<evidence type="ECO:0000313" key="3">
    <source>
        <dbReference type="Proteomes" id="UP000034107"/>
    </source>
</evidence>
<dbReference type="AlphaFoldDB" id="A0A0G1RLD8"/>
<keyword evidence="1" id="KW-0472">Membrane</keyword>
<sequence>MKIQKGFTLVELLIVMGILAILAVVATSNYFAYRNRVNIDGEGSKAVEYFREAITRARSQQDGVDWAIHIDNGASDYYELLSGGATGTPVDRIYLSSGVAFTATTSSSTVTLTGGPTIAPVPSQINIGFITTDEALSEEIIIGTNGKVTRTKSY</sequence>
<gene>
    <name evidence="2" type="ORF">UX31_C0013G0019</name>
</gene>
<accession>A0A0G1RLD8</accession>
<dbReference type="SUPFAM" id="SSF54523">
    <property type="entry name" value="Pili subunits"/>
    <property type="match status" value="1"/>
</dbReference>
<reference evidence="2 3" key="1">
    <citation type="journal article" date="2015" name="Nature">
        <title>rRNA introns, odd ribosomes, and small enigmatic genomes across a large radiation of phyla.</title>
        <authorList>
            <person name="Brown C.T."/>
            <person name="Hug L.A."/>
            <person name="Thomas B.C."/>
            <person name="Sharon I."/>
            <person name="Castelle C.J."/>
            <person name="Singh A."/>
            <person name="Wilkins M.J."/>
            <person name="Williams K.H."/>
            <person name="Banfield J.F."/>
        </authorList>
    </citation>
    <scope>NUCLEOTIDE SEQUENCE [LARGE SCALE GENOMIC DNA]</scope>
</reference>
<dbReference type="Proteomes" id="UP000034107">
    <property type="component" value="Unassembled WGS sequence"/>
</dbReference>
<dbReference type="InterPro" id="IPR045584">
    <property type="entry name" value="Pilin-like"/>
</dbReference>
<dbReference type="InterPro" id="IPR012902">
    <property type="entry name" value="N_methyl_site"/>
</dbReference>
<evidence type="ECO:0000256" key="1">
    <source>
        <dbReference type="SAM" id="Phobius"/>
    </source>
</evidence>
<dbReference type="PROSITE" id="PS00409">
    <property type="entry name" value="PROKAR_NTER_METHYL"/>
    <property type="match status" value="1"/>
</dbReference>
<proteinExistence type="predicted"/>
<dbReference type="Gene3D" id="3.30.700.10">
    <property type="entry name" value="Glycoprotein, Type 4 Pilin"/>
    <property type="match status" value="1"/>
</dbReference>